<reference evidence="2 3" key="1">
    <citation type="submission" date="2021-03" db="EMBL/GenBank/DDBJ databases">
        <title>Genomic Encyclopedia of Type Strains, Phase IV (KMG-IV): sequencing the most valuable type-strain genomes for metagenomic binning, comparative biology and taxonomic classification.</title>
        <authorList>
            <person name="Goeker M."/>
        </authorList>
    </citation>
    <scope>NUCLEOTIDE SEQUENCE [LARGE SCALE GENOMIC DNA]</scope>
    <source>
        <strain evidence="2 3">DSM 27138</strain>
    </source>
</reference>
<evidence type="ECO:0000313" key="3">
    <source>
        <dbReference type="Proteomes" id="UP001519289"/>
    </source>
</evidence>
<comment type="caution">
    <text evidence="2">The sequence shown here is derived from an EMBL/GenBank/DDBJ whole genome shotgun (WGS) entry which is preliminary data.</text>
</comment>
<proteinExistence type="predicted"/>
<dbReference type="RefSeq" id="WP_209466265.1">
    <property type="nucleotide sequence ID" value="NZ_JAGGLG010000010.1"/>
</dbReference>
<protein>
    <recommendedName>
        <fullName evidence="4">Lipoprotein</fullName>
    </recommendedName>
</protein>
<keyword evidence="1" id="KW-0732">Signal</keyword>
<organism evidence="2 3">
    <name type="scientific">Symbiobacterium terraclitae</name>
    <dbReference type="NCBI Taxonomy" id="557451"/>
    <lineage>
        <taxon>Bacteria</taxon>
        <taxon>Bacillati</taxon>
        <taxon>Bacillota</taxon>
        <taxon>Clostridia</taxon>
        <taxon>Eubacteriales</taxon>
        <taxon>Symbiobacteriaceae</taxon>
        <taxon>Symbiobacterium</taxon>
    </lineage>
</organism>
<dbReference type="EMBL" id="JAGGLG010000010">
    <property type="protein sequence ID" value="MBP2018126.1"/>
    <property type="molecule type" value="Genomic_DNA"/>
</dbReference>
<evidence type="ECO:0008006" key="4">
    <source>
        <dbReference type="Google" id="ProtNLM"/>
    </source>
</evidence>
<feature type="chain" id="PRO_5046936953" description="Lipoprotein" evidence="1">
    <location>
        <begin position="22"/>
        <end position="252"/>
    </location>
</feature>
<evidence type="ECO:0000256" key="1">
    <source>
        <dbReference type="SAM" id="SignalP"/>
    </source>
</evidence>
<accession>A0ABS4JSZ0</accession>
<evidence type="ECO:0000313" key="2">
    <source>
        <dbReference type="EMBL" id="MBP2018126.1"/>
    </source>
</evidence>
<keyword evidence="3" id="KW-1185">Reference proteome</keyword>
<feature type="signal peptide" evidence="1">
    <location>
        <begin position="1"/>
        <end position="21"/>
    </location>
</feature>
<gene>
    <name evidence="2" type="ORF">J2Z79_001525</name>
</gene>
<dbReference type="PROSITE" id="PS51257">
    <property type="entry name" value="PROKAR_LIPOPROTEIN"/>
    <property type="match status" value="1"/>
</dbReference>
<sequence length="252" mass="27612">MKKILTALLLVLLAAAGCSGAADDIVIGDRPYHIDPSTCDPDSRRVIDQEQLSQINRCASERVAMVDGTPASYVVIRHGPGMDCPAGCIYEEKAAIVLPDRVAILPEPFLTDREIRDRLNHELYLALPGDVLRHAERHLVERNGQWQMVLTFDKYLEGTVTLNPDRRWEESMQVDAVPTGILTAPEAQERVLEAYAGQCQPPGGALLSTELTPLEEGGWLVTVVWEMGDVYHKVAARVDNAGAVTFPDGCGN</sequence>
<name>A0ABS4JSZ0_9FIRM</name>
<dbReference type="Proteomes" id="UP001519289">
    <property type="component" value="Unassembled WGS sequence"/>
</dbReference>